<proteinExistence type="predicted"/>
<sequence>MAKIRYLQRTHDSLPGDEKIVNDQCAKVLVLLHKAEYVTGKKAGGPKKKKVNAENG</sequence>
<organism evidence="1 2">
    <name type="scientific">Citrobacter braakii</name>
    <dbReference type="NCBI Taxonomy" id="57706"/>
    <lineage>
        <taxon>Bacteria</taxon>
        <taxon>Pseudomonadati</taxon>
        <taxon>Pseudomonadota</taxon>
        <taxon>Gammaproteobacteria</taxon>
        <taxon>Enterobacterales</taxon>
        <taxon>Enterobacteriaceae</taxon>
        <taxon>Citrobacter</taxon>
        <taxon>Citrobacter freundii complex</taxon>
    </lineage>
</organism>
<dbReference type="RefSeq" id="WP_176208446.1">
    <property type="nucleotide sequence ID" value="NZ_JACXSK010000015.1"/>
</dbReference>
<evidence type="ECO:0000313" key="2">
    <source>
        <dbReference type="Proteomes" id="UP000605024"/>
    </source>
</evidence>
<evidence type="ECO:0000313" key="1">
    <source>
        <dbReference type="EMBL" id="MBD3124886.1"/>
    </source>
</evidence>
<dbReference type="EMBL" id="JACXSK010000015">
    <property type="protein sequence ID" value="MBD3124886.1"/>
    <property type="molecule type" value="Genomic_DNA"/>
</dbReference>
<accession>A0A8I0G6I0</accession>
<dbReference type="Proteomes" id="UP000605024">
    <property type="component" value="Unassembled WGS sequence"/>
</dbReference>
<comment type="caution">
    <text evidence="1">The sequence shown here is derived from an EMBL/GenBank/DDBJ whole genome shotgun (WGS) entry which is preliminary data.</text>
</comment>
<gene>
    <name evidence="1" type="ORF">ID160_19625</name>
</gene>
<reference evidence="1" key="1">
    <citation type="submission" date="2020-09" db="EMBL/GenBank/DDBJ databases">
        <title>Characterization of IncC plasmids in Enterobacterales of food-producing animals originating from China.</title>
        <authorList>
            <person name="Zhang Y."/>
            <person name="Lei C.-W."/>
        </authorList>
    </citation>
    <scope>NUCLEOTIDE SEQUENCE</scope>
    <source>
        <strain evidence="1">CC1</strain>
    </source>
</reference>
<protein>
    <submittedName>
        <fullName evidence="1">Uncharacterized protein</fullName>
    </submittedName>
</protein>
<name>A0A8I0G6I0_CITBR</name>
<dbReference type="AlphaFoldDB" id="A0A8I0G6I0"/>